<comment type="caution">
    <text evidence="3">The sequence shown here is derived from an EMBL/GenBank/DDBJ whole genome shotgun (WGS) entry which is preliminary data.</text>
</comment>
<dbReference type="Gene3D" id="3.40.190.150">
    <property type="entry name" value="Bordetella uptake gene, domain 1"/>
    <property type="match status" value="1"/>
</dbReference>
<evidence type="ECO:0000313" key="3">
    <source>
        <dbReference type="EMBL" id="TWH18344.1"/>
    </source>
</evidence>
<accession>A0A660C7H1</accession>
<dbReference type="EMBL" id="VLJV01000001">
    <property type="protein sequence ID" value="TWH18344.1"/>
    <property type="molecule type" value="Genomic_DNA"/>
</dbReference>
<feature type="chain" id="PRO_5038597610" evidence="2">
    <location>
        <begin position="27"/>
        <end position="329"/>
    </location>
</feature>
<evidence type="ECO:0000313" key="4">
    <source>
        <dbReference type="Proteomes" id="UP000317303"/>
    </source>
</evidence>
<dbReference type="Proteomes" id="UP000317303">
    <property type="component" value="Unassembled WGS sequence"/>
</dbReference>
<organism evidence="3 4">
    <name type="scientific">Prauserella rugosa</name>
    <dbReference type="NCBI Taxonomy" id="43354"/>
    <lineage>
        <taxon>Bacteria</taxon>
        <taxon>Bacillati</taxon>
        <taxon>Actinomycetota</taxon>
        <taxon>Actinomycetes</taxon>
        <taxon>Pseudonocardiales</taxon>
        <taxon>Pseudonocardiaceae</taxon>
        <taxon>Prauserella</taxon>
    </lineage>
</organism>
<dbReference type="RefSeq" id="WP_084705924.1">
    <property type="nucleotide sequence ID" value="NZ_JOIJ01000012.1"/>
</dbReference>
<dbReference type="PANTHER" id="PTHR42928:SF5">
    <property type="entry name" value="BLR1237 PROTEIN"/>
    <property type="match status" value="1"/>
</dbReference>
<evidence type="ECO:0000256" key="1">
    <source>
        <dbReference type="ARBA" id="ARBA00006987"/>
    </source>
</evidence>
<dbReference type="OrthoDB" id="8627412at2"/>
<protein>
    <submittedName>
        <fullName evidence="3">Tripartite-type tricarboxylate transporter receptor subunit TctC</fullName>
    </submittedName>
</protein>
<evidence type="ECO:0000256" key="2">
    <source>
        <dbReference type="SAM" id="SignalP"/>
    </source>
</evidence>
<comment type="similarity">
    <text evidence="1">Belongs to the UPF0065 (bug) family.</text>
</comment>
<dbReference type="CDD" id="cd07012">
    <property type="entry name" value="PBP2_Bug_TTT"/>
    <property type="match status" value="1"/>
</dbReference>
<dbReference type="AlphaFoldDB" id="A0A660C7H1"/>
<dbReference type="PIRSF" id="PIRSF017082">
    <property type="entry name" value="YflP"/>
    <property type="match status" value="1"/>
</dbReference>
<proteinExistence type="inferred from homology"/>
<gene>
    <name evidence="3" type="ORF">JD82_00160</name>
</gene>
<dbReference type="InterPro" id="IPR005064">
    <property type="entry name" value="BUG"/>
</dbReference>
<reference evidence="3 4" key="1">
    <citation type="submission" date="2019-07" db="EMBL/GenBank/DDBJ databases">
        <title>R&amp;d 2014.</title>
        <authorList>
            <person name="Klenk H.-P."/>
        </authorList>
    </citation>
    <scope>NUCLEOTIDE SEQUENCE [LARGE SCALE GENOMIC DNA]</scope>
    <source>
        <strain evidence="3 4">DSM 43194</strain>
    </source>
</reference>
<feature type="signal peptide" evidence="2">
    <location>
        <begin position="1"/>
        <end position="26"/>
    </location>
</feature>
<name>A0A660C7H1_9PSEU</name>
<dbReference type="SUPFAM" id="SSF53850">
    <property type="entry name" value="Periplasmic binding protein-like II"/>
    <property type="match status" value="1"/>
</dbReference>
<keyword evidence="2" id="KW-0732">Signal</keyword>
<keyword evidence="4" id="KW-1185">Reference proteome</keyword>
<dbReference type="Gene3D" id="3.40.190.10">
    <property type="entry name" value="Periplasmic binding protein-like II"/>
    <property type="match status" value="1"/>
</dbReference>
<dbReference type="InterPro" id="IPR042100">
    <property type="entry name" value="Bug_dom1"/>
</dbReference>
<sequence length="329" mass="34270">MRTRMVTRSIAALCTVSVLASCAAEAEPARSYPSRSIDYVVPFSAGGSTDIAARAAADALAGELDTQVNVVNKPGADQIIGVSTVRESEPDGYTLLADGAGSSALQGLLPYVPYPWNDRTFVAKFAEGPHVYVVGGNSGYHDFDDVVTDAREDPENFTVGWIGGSSTSDYATLQFLDEAGIDAAKVKRVPFNSSGDVMRAVAAGDIDFGAGGASSAFSLSRTGELKPIALTGDEPVSELPDVPSTAELGHPDLDMQYWVGISAPTGLPADITNKLADAVRAIAEDPAVVDALDAVGLAPAVRTGSELRTDVQDEKERFTNLSERIGVAG</sequence>
<dbReference type="PANTHER" id="PTHR42928">
    <property type="entry name" value="TRICARBOXYLATE-BINDING PROTEIN"/>
    <property type="match status" value="1"/>
</dbReference>
<dbReference type="PROSITE" id="PS51257">
    <property type="entry name" value="PROKAR_LIPOPROTEIN"/>
    <property type="match status" value="1"/>
</dbReference>
<dbReference type="Pfam" id="PF03401">
    <property type="entry name" value="TctC"/>
    <property type="match status" value="1"/>
</dbReference>
<keyword evidence="3" id="KW-0675">Receptor</keyword>